<keyword evidence="1" id="KW-0472">Membrane</keyword>
<evidence type="ECO:0000259" key="2">
    <source>
        <dbReference type="SMART" id="SM00849"/>
    </source>
</evidence>
<dbReference type="PANTHER" id="PTHR30619">
    <property type="entry name" value="DNA INTERNALIZATION/COMPETENCE PROTEIN COMEC/REC2"/>
    <property type="match status" value="1"/>
</dbReference>
<evidence type="ECO:0000313" key="3">
    <source>
        <dbReference type="EMBL" id="PIQ68673.1"/>
    </source>
</evidence>
<gene>
    <name evidence="3" type="ORF">COV91_02845</name>
</gene>
<keyword evidence="1" id="KW-0812">Transmembrane</keyword>
<comment type="caution">
    <text evidence="3">The sequence shown here is derived from an EMBL/GenBank/DDBJ whole genome shotgun (WGS) entry which is preliminary data.</text>
</comment>
<reference evidence="3 4" key="1">
    <citation type="submission" date="2017-09" db="EMBL/GenBank/DDBJ databases">
        <title>Depth-based differentiation of microbial function through sediment-hosted aquifers and enrichment of novel symbionts in the deep terrestrial subsurface.</title>
        <authorList>
            <person name="Probst A.J."/>
            <person name="Ladd B."/>
            <person name="Jarett J.K."/>
            <person name="Geller-Mcgrath D.E."/>
            <person name="Sieber C.M."/>
            <person name="Emerson J.B."/>
            <person name="Anantharaman K."/>
            <person name="Thomas B.C."/>
            <person name="Malmstrom R."/>
            <person name="Stieglmeier M."/>
            <person name="Klingl A."/>
            <person name="Woyke T."/>
            <person name="Ryan C.M."/>
            <person name="Banfield J.F."/>
        </authorList>
    </citation>
    <scope>NUCLEOTIDE SEQUENCE [LARGE SCALE GENOMIC DNA]</scope>
    <source>
        <strain evidence="3">CG11_big_fil_rev_8_21_14_0_20_46_11</strain>
    </source>
</reference>
<organism evidence="3 4">
    <name type="scientific">Candidatus Taylorbacteria bacterium CG11_big_fil_rev_8_21_14_0_20_46_11</name>
    <dbReference type="NCBI Taxonomy" id="1975025"/>
    <lineage>
        <taxon>Bacteria</taxon>
        <taxon>Candidatus Tayloriibacteriota</taxon>
    </lineage>
</organism>
<sequence>MQGFRKNGHIYILAGLFLITAFIWYAVLREERHMLTVSFLDVGQGDAVFIESPTGNQLLIDGGATASVLRGLGKSIPFFDHSIDMIFATHPDQDHFAGLIDVLRRYRVGLIGENGARNDTATYEAYEQEIIREKAPTHVLHRGERIQLGGGAYLDILFPDRDMAEAESNTGSVVAKLVYGKTSFMLTGDSPIAIENYLSAIDGDALDVDVLKVGHHGSKTSSSETFIGYTSPEYTIISAGKDNKYGHPHHEVLERLQQFGAKILRTDEVGTIVFTSDGTKIQLKK</sequence>
<feature type="domain" description="Metallo-beta-lactamase" evidence="2">
    <location>
        <begin position="44"/>
        <end position="241"/>
    </location>
</feature>
<evidence type="ECO:0000313" key="4">
    <source>
        <dbReference type="Proteomes" id="UP000229342"/>
    </source>
</evidence>
<dbReference type="SUPFAM" id="SSF56281">
    <property type="entry name" value="Metallo-hydrolase/oxidoreductase"/>
    <property type="match status" value="1"/>
</dbReference>
<dbReference type="PANTHER" id="PTHR30619:SF1">
    <property type="entry name" value="RECOMBINATION PROTEIN 2"/>
    <property type="match status" value="1"/>
</dbReference>
<accession>A0A2H0KDK4</accession>
<feature type="transmembrane region" description="Helical" evidence="1">
    <location>
        <begin position="9"/>
        <end position="28"/>
    </location>
</feature>
<dbReference type="InterPro" id="IPR036866">
    <property type="entry name" value="RibonucZ/Hydroxyglut_hydro"/>
</dbReference>
<dbReference type="InterPro" id="IPR001279">
    <property type="entry name" value="Metallo-B-lactamas"/>
</dbReference>
<name>A0A2H0KDK4_9BACT</name>
<dbReference type="InterPro" id="IPR052159">
    <property type="entry name" value="Competence_DNA_uptake"/>
</dbReference>
<dbReference type="Pfam" id="PF00753">
    <property type="entry name" value="Lactamase_B"/>
    <property type="match status" value="1"/>
</dbReference>
<proteinExistence type="predicted"/>
<protein>
    <recommendedName>
        <fullName evidence="2">Metallo-beta-lactamase domain-containing protein</fullName>
    </recommendedName>
</protein>
<dbReference type="InterPro" id="IPR035681">
    <property type="entry name" value="ComA-like_MBL"/>
</dbReference>
<dbReference type="Gene3D" id="3.60.15.10">
    <property type="entry name" value="Ribonuclease Z/Hydroxyacylglutathione hydrolase-like"/>
    <property type="match status" value="1"/>
</dbReference>
<dbReference type="SMART" id="SM00849">
    <property type="entry name" value="Lactamase_B"/>
    <property type="match status" value="1"/>
</dbReference>
<evidence type="ECO:0000256" key="1">
    <source>
        <dbReference type="SAM" id="Phobius"/>
    </source>
</evidence>
<dbReference type="AlphaFoldDB" id="A0A2H0KDK4"/>
<dbReference type="CDD" id="cd07731">
    <property type="entry name" value="ComA-like_MBL-fold"/>
    <property type="match status" value="1"/>
</dbReference>
<dbReference type="Proteomes" id="UP000229342">
    <property type="component" value="Unassembled WGS sequence"/>
</dbReference>
<keyword evidence="1" id="KW-1133">Transmembrane helix</keyword>
<dbReference type="EMBL" id="PCVG01000035">
    <property type="protein sequence ID" value="PIQ68673.1"/>
    <property type="molecule type" value="Genomic_DNA"/>
</dbReference>